<dbReference type="RefSeq" id="WP_146787075.1">
    <property type="nucleotide sequence ID" value="NZ_BAABIO010000001.1"/>
</dbReference>
<dbReference type="Gene3D" id="2.115.10.20">
    <property type="entry name" value="Glycosyl hydrolase domain, family 43"/>
    <property type="match status" value="1"/>
</dbReference>
<dbReference type="CDD" id="cd18823">
    <property type="entry name" value="GH43_RcAra43A-like"/>
    <property type="match status" value="1"/>
</dbReference>
<name>A0A5B8UIC1_9BACT</name>
<evidence type="ECO:0000256" key="2">
    <source>
        <dbReference type="ARBA" id="ARBA00022801"/>
    </source>
</evidence>
<reference evidence="6 7" key="1">
    <citation type="journal article" date="2015" name="Int. J. Syst. Evol. Microbiol.">
        <title>Flavisolibacter ginsenosidimutans sp. nov., with ginsenoside-converting activity isolated from soil used for cultivating ginseng.</title>
        <authorList>
            <person name="Zhao Y."/>
            <person name="Liu Q."/>
            <person name="Kang M.S."/>
            <person name="Jin F."/>
            <person name="Yu H."/>
            <person name="Im W.T."/>
        </authorList>
    </citation>
    <scope>NUCLEOTIDE SEQUENCE [LARGE SCALE GENOMIC DNA]</scope>
    <source>
        <strain evidence="6 7">Gsoil 636</strain>
    </source>
</reference>
<dbReference type="OrthoDB" id="273314at2"/>
<dbReference type="GO" id="GO:0004553">
    <property type="term" value="F:hydrolase activity, hydrolyzing O-glycosyl compounds"/>
    <property type="evidence" value="ECO:0007669"/>
    <property type="project" value="InterPro"/>
</dbReference>
<comment type="similarity">
    <text evidence="1 4">Belongs to the glycosyl hydrolase 43 family.</text>
</comment>
<evidence type="ECO:0000256" key="4">
    <source>
        <dbReference type="RuleBase" id="RU361187"/>
    </source>
</evidence>
<evidence type="ECO:0000256" key="1">
    <source>
        <dbReference type="ARBA" id="ARBA00009865"/>
    </source>
</evidence>
<dbReference type="InterPro" id="IPR006710">
    <property type="entry name" value="Glyco_hydro_43"/>
</dbReference>
<dbReference type="AlphaFoldDB" id="A0A5B8UIC1"/>
<feature type="signal peptide" evidence="5">
    <location>
        <begin position="1"/>
        <end position="27"/>
    </location>
</feature>
<evidence type="ECO:0000256" key="3">
    <source>
        <dbReference type="ARBA" id="ARBA00023295"/>
    </source>
</evidence>
<dbReference type="PANTHER" id="PTHR22925">
    <property type="entry name" value="GLYCOSYL HYDROLASE 43 FAMILY MEMBER"/>
    <property type="match status" value="1"/>
</dbReference>
<keyword evidence="5" id="KW-0732">Signal</keyword>
<dbReference type="GO" id="GO:0005975">
    <property type="term" value="P:carbohydrate metabolic process"/>
    <property type="evidence" value="ECO:0007669"/>
    <property type="project" value="InterPro"/>
</dbReference>
<keyword evidence="7" id="KW-1185">Reference proteome</keyword>
<evidence type="ECO:0000313" key="7">
    <source>
        <dbReference type="Proteomes" id="UP000321204"/>
    </source>
</evidence>
<organism evidence="6 7">
    <name type="scientific">Flavisolibacter ginsenosidimutans</name>
    <dbReference type="NCBI Taxonomy" id="661481"/>
    <lineage>
        <taxon>Bacteria</taxon>
        <taxon>Pseudomonadati</taxon>
        <taxon>Bacteroidota</taxon>
        <taxon>Chitinophagia</taxon>
        <taxon>Chitinophagales</taxon>
        <taxon>Chitinophagaceae</taxon>
        <taxon>Flavisolibacter</taxon>
    </lineage>
</organism>
<accession>A0A5B8UIC1</accession>
<feature type="chain" id="PRO_5023146670" evidence="5">
    <location>
        <begin position="28"/>
        <end position="559"/>
    </location>
</feature>
<dbReference type="Proteomes" id="UP000321204">
    <property type="component" value="Chromosome"/>
</dbReference>
<keyword evidence="2 4" id="KW-0378">Hydrolase</keyword>
<keyword evidence="3 4" id="KW-0326">Glycosidase</keyword>
<dbReference type="SUPFAM" id="SSF75005">
    <property type="entry name" value="Arabinanase/levansucrase/invertase"/>
    <property type="match status" value="1"/>
</dbReference>
<dbReference type="Gene3D" id="2.60.120.260">
    <property type="entry name" value="Galactose-binding domain-like"/>
    <property type="match status" value="1"/>
</dbReference>
<dbReference type="InterPro" id="IPR023296">
    <property type="entry name" value="Glyco_hydro_beta-prop_sf"/>
</dbReference>
<gene>
    <name evidence="6" type="ORF">FSB75_11095</name>
</gene>
<dbReference type="PANTHER" id="PTHR22925:SF3">
    <property type="entry name" value="GLYCOSYL HYDROLASE FAMILY PROTEIN 43"/>
    <property type="match status" value="1"/>
</dbReference>
<sequence>MNNSFAAALLVLACTISSFSGSPKAQAHNIKNDVFWNTKDGQPIYSQGGGIFRFKDPQSGIEKYYWYGVRYEEAESYRNNPAFTQPRASFKSVTCYSSTDLVNWTFENDVLTNEELLKHGGKTWVGRLGVAYVKELKKYALFVQHGNQVLLAVSNTPAGEFTWHQQISMKDMIGTTNTGDQTVFTDEDNGKSYLVYSYGSGRNKIYVSEIGVKDGMVNLLDCTKVFQGESREGNCLFKYKGRYYMCASNIYGWDASFAYYLVADDIRGPYTPANDMQVMAGCADDYAHVSQTGFFVTVKGNKKETVVYCGDRWADFAGNGLGYNQWCPLSFNGAAPYFNSLNSWNLDAATGEWTVAPDNNYAKNGSFEADRKAIPSHVKPVQTDLLGWTTTVIEGNKISLDSLSSPVLNHTNSDSERRFVTGEKSLNIGDKISFRRKVSQAIASSPFVPLEDGVYTLTARIRNSSGFAKLEMYAESKGKTYKLAIKEENTAWKTIELKGIAVKGGKVEIGFTAEGAANAFCYVDDVSLQVVQSGRTKGDVQLKLRSEQTPPTLLAIQTK</sequence>
<protein>
    <submittedName>
        <fullName evidence="6">Family 43 glycosylhydrolase</fullName>
    </submittedName>
</protein>
<dbReference type="Pfam" id="PF04616">
    <property type="entry name" value="Glyco_hydro_43"/>
    <property type="match status" value="1"/>
</dbReference>
<dbReference type="EMBL" id="CP042433">
    <property type="protein sequence ID" value="QEC56414.1"/>
    <property type="molecule type" value="Genomic_DNA"/>
</dbReference>
<evidence type="ECO:0000256" key="5">
    <source>
        <dbReference type="SAM" id="SignalP"/>
    </source>
</evidence>
<proteinExistence type="inferred from homology"/>
<dbReference type="KEGG" id="fgg:FSB75_11095"/>
<evidence type="ECO:0000313" key="6">
    <source>
        <dbReference type="EMBL" id="QEC56414.1"/>
    </source>
</evidence>